<dbReference type="InterPro" id="IPR036388">
    <property type="entry name" value="WH-like_DNA-bd_sf"/>
</dbReference>
<dbReference type="SUPFAM" id="SSF46894">
    <property type="entry name" value="C-terminal effector domain of the bipartite response regulators"/>
    <property type="match status" value="1"/>
</dbReference>
<keyword evidence="6" id="KW-1185">Reference proteome</keyword>
<evidence type="ECO:0000256" key="3">
    <source>
        <dbReference type="ARBA" id="ARBA00023163"/>
    </source>
</evidence>
<keyword evidence="3" id="KW-0804">Transcription</keyword>
<dbReference type="PANTHER" id="PTHR44688">
    <property type="entry name" value="DNA-BINDING TRANSCRIPTIONAL ACTIVATOR DEVR_DOSR"/>
    <property type="match status" value="1"/>
</dbReference>
<proteinExistence type="predicted"/>
<dbReference type="InterPro" id="IPR016032">
    <property type="entry name" value="Sig_transdc_resp-reg_C-effctor"/>
</dbReference>
<dbReference type="CDD" id="cd06170">
    <property type="entry name" value="LuxR_C_like"/>
    <property type="match status" value="1"/>
</dbReference>
<evidence type="ECO:0000313" key="5">
    <source>
        <dbReference type="EMBL" id="MRV74196.1"/>
    </source>
</evidence>
<dbReference type="Pfam" id="PF00196">
    <property type="entry name" value="GerE"/>
    <property type="match status" value="1"/>
</dbReference>
<dbReference type="Proteomes" id="UP000446768">
    <property type="component" value="Unassembled WGS sequence"/>
</dbReference>
<name>A0A7X2IQC0_9BURK</name>
<dbReference type="PROSITE" id="PS50043">
    <property type="entry name" value="HTH_LUXR_2"/>
    <property type="match status" value="1"/>
</dbReference>
<dbReference type="EMBL" id="WKJJ01000013">
    <property type="protein sequence ID" value="MRV74196.1"/>
    <property type="molecule type" value="Genomic_DNA"/>
</dbReference>
<dbReference type="AlphaFoldDB" id="A0A7X2IQC0"/>
<comment type="caution">
    <text evidence="5">The sequence shown here is derived from an EMBL/GenBank/DDBJ whole genome shotgun (WGS) entry which is preliminary data.</text>
</comment>
<accession>A0A7X2IQC0</accession>
<protein>
    <submittedName>
        <fullName evidence="5">Helix-turn-helix transcriptional regulator</fullName>
    </submittedName>
</protein>
<sequence>MDLPVILSKLEQEYLLGAIEAALPIDHPRRLFLWAQGQLQALLPHQALVCLRLDGDGQVRDVQCLYGAVLERGALERLCGADGGLAAQLAQQWRTGPVRPAILEIDPMPDAPGQQRLAPLRSALLAAHRHTQDGNLFANALVHGSGALPGGGTFFALFGMPFRPGPRHAYFLELLMPHLHMALLRIVASGAVPDAVALPAQEAGRPVSPREVEILQWVREGKNNEEIGRILGISGWTVKNHLQRIYKTMGVNNRAQAVARGIALRLLAPAGSRLPH</sequence>
<dbReference type="Gene3D" id="1.10.10.10">
    <property type="entry name" value="Winged helix-like DNA-binding domain superfamily/Winged helix DNA-binding domain"/>
    <property type="match status" value="1"/>
</dbReference>
<dbReference type="PRINTS" id="PR00038">
    <property type="entry name" value="HTHLUXR"/>
</dbReference>
<feature type="domain" description="HTH luxR-type" evidence="4">
    <location>
        <begin position="200"/>
        <end position="265"/>
    </location>
</feature>
<evidence type="ECO:0000259" key="4">
    <source>
        <dbReference type="PROSITE" id="PS50043"/>
    </source>
</evidence>
<dbReference type="GO" id="GO:0003677">
    <property type="term" value="F:DNA binding"/>
    <property type="evidence" value="ECO:0007669"/>
    <property type="project" value="UniProtKB-KW"/>
</dbReference>
<evidence type="ECO:0000256" key="1">
    <source>
        <dbReference type="ARBA" id="ARBA00023015"/>
    </source>
</evidence>
<dbReference type="SMART" id="SM00421">
    <property type="entry name" value="HTH_LUXR"/>
    <property type="match status" value="1"/>
</dbReference>
<gene>
    <name evidence="5" type="ORF">GJ700_21025</name>
</gene>
<keyword evidence="1" id="KW-0805">Transcription regulation</keyword>
<reference evidence="5 6" key="1">
    <citation type="submission" date="2019-11" db="EMBL/GenBank/DDBJ databases">
        <title>Novel species isolated from a subtropical stream in China.</title>
        <authorList>
            <person name="Lu H."/>
        </authorList>
    </citation>
    <scope>NUCLEOTIDE SEQUENCE [LARGE SCALE GENOMIC DNA]</scope>
    <source>
        <strain evidence="5 6">FT92W</strain>
    </source>
</reference>
<dbReference type="GO" id="GO:0006355">
    <property type="term" value="P:regulation of DNA-templated transcription"/>
    <property type="evidence" value="ECO:0007669"/>
    <property type="project" value="InterPro"/>
</dbReference>
<dbReference type="InterPro" id="IPR000792">
    <property type="entry name" value="Tscrpt_reg_LuxR_C"/>
</dbReference>
<dbReference type="PANTHER" id="PTHR44688:SF16">
    <property type="entry name" value="DNA-BINDING TRANSCRIPTIONAL ACTIVATOR DEVR_DOSR"/>
    <property type="match status" value="1"/>
</dbReference>
<organism evidence="5 6">
    <name type="scientific">Pseudoduganella rivuli</name>
    <dbReference type="NCBI Taxonomy" id="2666085"/>
    <lineage>
        <taxon>Bacteria</taxon>
        <taxon>Pseudomonadati</taxon>
        <taxon>Pseudomonadota</taxon>
        <taxon>Betaproteobacteria</taxon>
        <taxon>Burkholderiales</taxon>
        <taxon>Oxalobacteraceae</taxon>
        <taxon>Telluria group</taxon>
        <taxon>Pseudoduganella</taxon>
    </lineage>
</organism>
<evidence type="ECO:0000313" key="6">
    <source>
        <dbReference type="Proteomes" id="UP000446768"/>
    </source>
</evidence>
<keyword evidence="2" id="KW-0238">DNA-binding</keyword>
<evidence type="ECO:0000256" key="2">
    <source>
        <dbReference type="ARBA" id="ARBA00023125"/>
    </source>
</evidence>